<gene>
    <name evidence="1" type="ORF">CSUI_005922</name>
</gene>
<accession>A0A2C6KW95</accession>
<comment type="caution">
    <text evidence="1">The sequence shown here is derived from an EMBL/GenBank/DDBJ whole genome shotgun (WGS) entry which is preliminary data.</text>
</comment>
<keyword evidence="2" id="KW-1185">Reference proteome</keyword>
<evidence type="ECO:0000313" key="2">
    <source>
        <dbReference type="Proteomes" id="UP000221165"/>
    </source>
</evidence>
<dbReference type="RefSeq" id="XP_067921936.1">
    <property type="nucleotide sequence ID" value="XM_068066088.1"/>
</dbReference>
<proteinExistence type="predicted"/>
<dbReference type="VEuPathDB" id="ToxoDB:CSUI_005922"/>
<protein>
    <submittedName>
        <fullName evidence="1">Uncharacterized protein</fullName>
    </submittedName>
</protein>
<dbReference type="GeneID" id="94429299"/>
<dbReference type="EMBL" id="MIGC01002928">
    <property type="protein sequence ID" value="PHJ20246.1"/>
    <property type="molecule type" value="Genomic_DNA"/>
</dbReference>
<sequence length="223" mass="23878">MLSHSIIFSSISSWSGNFSPPALLMHELASLTPFWAPSSPFSSSSPSFPPLKHPPTSVPVLSISFQLLLTPILVVPASPKPPSAIPTMVFPTSLASGLHLPRRSRVHHRAIARALDLGVDESSSSECSEQEIELTLASGADEELSDGTVRRLGAENPLQCFPSRCFLLSPLIIPDPPSGMTDSPTMICFFKALDPIPTDGFLSFGWSLSDGAFLIGLIDNQAR</sequence>
<organism evidence="1 2">
    <name type="scientific">Cystoisospora suis</name>
    <dbReference type="NCBI Taxonomy" id="483139"/>
    <lineage>
        <taxon>Eukaryota</taxon>
        <taxon>Sar</taxon>
        <taxon>Alveolata</taxon>
        <taxon>Apicomplexa</taxon>
        <taxon>Conoidasida</taxon>
        <taxon>Coccidia</taxon>
        <taxon>Eucoccidiorida</taxon>
        <taxon>Eimeriorina</taxon>
        <taxon>Sarcocystidae</taxon>
        <taxon>Cystoisospora</taxon>
    </lineage>
</organism>
<evidence type="ECO:0000313" key="1">
    <source>
        <dbReference type="EMBL" id="PHJ20246.1"/>
    </source>
</evidence>
<name>A0A2C6KW95_9APIC</name>
<reference evidence="1 2" key="1">
    <citation type="journal article" date="2017" name="Int. J. Parasitol.">
        <title>The genome of the protozoan parasite Cystoisospora suis and a reverse vaccinology approach to identify vaccine candidates.</title>
        <authorList>
            <person name="Palmieri N."/>
            <person name="Shrestha A."/>
            <person name="Ruttkowski B."/>
            <person name="Beck T."/>
            <person name="Vogl C."/>
            <person name="Tomley F."/>
            <person name="Blake D.P."/>
            <person name="Joachim A."/>
        </authorList>
    </citation>
    <scope>NUCLEOTIDE SEQUENCE [LARGE SCALE GENOMIC DNA]</scope>
    <source>
        <strain evidence="1 2">Wien I</strain>
    </source>
</reference>
<dbReference type="Proteomes" id="UP000221165">
    <property type="component" value="Unassembled WGS sequence"/>
</dbReference>
<dbReference type="AlphaFoldDB" id="A0A2C6KW95"/>